<sequence length="143" mass="15636">MNFLNTTWRSSVADRSRWSSGGTLRLFVSGAGVALGEGGTDCASRLNSSCMLGLLDVELNELFLLSISDDAESTRLGIAGRPELSMSVSTEESSESDSVAIPAPDRTRESVRDFRRATDRIRRFFCASVRQFCRGMISQTISL</sequence>
<dbReference type="EMBL" id="JAEUBE010000137">
    <property type="protein sequence ID" value="KAH3669275.1"/>
    <property type="molecule type" value="Genomic_DNA"/>
</dbReference>
<evidence type="ECO:0000313" key="2">
    <source>
        <dbReference type="EMBL" id="KAH3669275.1"/>
    </source>
</evidence>
<gene>
    <name evidence="2" type="ORF">OGAPHI_001396</name>
</gene>
<reference evidence="2" key="1">
    <citation type="journal article" date="2021" name="Open Biol.">
        <title>Shared evolutionary footprints suggest mitochondrial oxidative damage underlies multiple complex I losses in fungi.</title>
        <authorList>
            <person name="Schikora-Tamarit M.A."/>
            <person name="Marcet-Houben M."/>
            <person name="Nosek J."/>
            <person name="Gabaldon T."/>
        </authorList>
    </citation>
    <scope>NUCLEOTIDE SEQUENCE</scope>
    <source>
        <strain evidence="2">CBS6075</strain>
    </source>
</reference>
<name>A0A9P8T8J6_9ASCO</name>
<comment type="caution">
    <text evidence="2">The sequence shown here is derived from an EMBL/GenBank/DDBJ whole genome shotgun (WGS) entry which is preliminary data.</text>
</comment>
<dbReference type="AlphaFoldDB" id="A0A9P8T8J6"/>
<organism evidence="2 3">
    <name type="scientific">Ogataea philodendri</name>
    <dbReference type="NCBI Taxonomy" id="1378263"/>
    <lineage>
        <taxon>Eukaryota</taxon>
        <taxon>Fungi</taxon>
        <taxon>Dikarya</taxon>
        <taxon>Ascomycota</taxon>
        <taxon>Saccharomycotina</taxon>
        <taxon>Pichiomycetes</taxon>
        <taxon>Pichiales</taxon>
        <taxon>Pichiaceae</taxon>
        <taxon>Ogataea</taxon>
    </lineage>
</organism>
<keyword evidence="3" id="KW-1185">Reference proteome</keyword>
<reference evidence="2" key="2">
    <citation type="submission" date="2021-01" db="EMBL/GenBank/DDBJ databases">
        <authorList>
            <person name="Schikora-Tamarit M.A."/>
        </authorList>
    </citation>
    <scope>NUCLEOTIDE SEQUENCE</scope>
    <source>
        <strain evidence="2">CBS6075</strain>
    </source>
</reference>
<feature type="region of interest" description="Disordered" evidence="1">
    <location>
        <begin position="85"/>
        <end position="105"/>
    </location>
</feature>
<dbReference type="GeneID" id="70233364"/>
<protein>
    <submittedName>
        <fullName evidence="2">Uncharacterized protein</fullName>
    </submittedName>
</protein>
<evidence type="ECO:0000256" key="1">
    <source>
        <dbReference type="SAM" id="MobiDB-lite"/>
    </source>
</evidence>
<dbReference type="RefSeq" id="XP_046063538.1">
    <property type="nucleotide sequence ID" value="XM_046202152.1"/>
</dbReference>
<accession>A0A9P8T8J6</accession>
<evidence type="ECO:0000313" key="3">
    <source>
        <dbReference type="Proteomes" id="UP000769157"/>
    </source>
</evidence>
<dbReference type="Proteomes" id="UP000769157">
    <property type="component" value="Unassembled WGS sequence"/>
</dbReference>
<proteinExistence type="predicted"/>